<keyword evidence="7" id="KW-0001">2Fe-2S</keyword>
<dbReference type="SUPFAM" id="SSF56014">
    <property type="entry name" value="Nitrite and sulphite reductase 4Fe-4S domain-like"/>
    <property type="match status" value="1"/>
</dbReference>
<dbReference type="NCBIfam" id="TIGR02374">
    <property type="entry name" value="nitri_red_nirB"/>
    <property type="match status" value="1"/>
</dbReference>
<dbReference type="PANTHER" id="PTHR43809">
    <property type="entry name" value="NITRITE REDUCTASE (NADH) LARGE SUBUNIT"/>
    <property type="match status" value="1"/>
</dbReference>
<dbReference type="Gene3D" id="3.30.413.10">
    <property type="entry name" value="Sulfite Reductase Hemoprotein, domain 1"/>
    <property type="match status" value="1"/>
</dbReference>
<evidence type="ECO:0000256" key="1">
    <source>
        <dbReference type="ARBA" id="ARBA00001974"/>
    </source>
</evidence>
<dbReference type="InterPro" id="IPR017121">
    <property type="entry name" value="Nitrite_Rdtase_lsu"/>
</dbReference>
<evidence type="ECO:0000256" key="9">
    <source>
        <dbReference type="ARBA" id="ARBA00022827"/>
    </source>
</evidence>
<sequence>MIESNRREGATANWNLITFCEEPRVAYDRVNLSSFFSGKSAADLTLVEPGFYQDNNVKIYIGDKVVSIDRANKQVVSQNGVSLTYDKLVIATGSYPFVPPIKGQDTEGTFVYRTIEDLEAIANYGKNCKVGVVVGGGLLGLECANALKNLGVETHVVEFMPRLMPVQVDDGGGSVLRKRIEDLGVSIHTSKSTTEIVSEQGKVHKMLFADGSELQTDMIVFSAGIRPRDELASSCELEVGTRGGIVINDFCQTSDNDIYAIGECALYQNRIYGLVAPGYKMAEVAADHVRVCARVRNTHFSENQNRFTGADMSTKLKLLGVDVASFGDAFAKTPGSQEIVIQNAVEGTYKKLVINSEGTYLLGGILVGDASAYGMLLQMVQNQIPLPQHPEDLILPQRTASKASFGVESLPDTAQICSCNNVSKGAICSAIRDQKLMDIGAVKQCTQAGTGCGGCVPLVTDLLKDELKKAGVEVKNHLCEHFAYSRQELYHLVRSQKIITFDELLHNHGKGKGCEICKPAVASILASAWNDYILNPPHAGLQDTNDAFLANIQKDGSYSVIPRIPGGEITPDGLIILGQIAKDFGLYTKITGAQRIDMFGARVDQLPHIWKRLVDAGFESGHAYGKALRTVKSCVGSTWCRFGVQDSVGMSIKLELRYRGLRAPHKLKSAVSGCTRECAEAQSKDFGVIATENGWNLYVCGNGGMKPQHAQLLAADLDDETLIKYIDRFLMFYIRTANRLERTATWFNKLEGGIEYLKEVVIEDSLGICAELESEMAHHVETYACEWKATIEDPAKIARFRHFINTDDTDPNLVYVEEREQRRPASQEERTVLI</sequence>
<dbReference type="Gene3D" id="1.10.10.1100">
    <property type="entry name" value="BFD-like [2Fe-2S]-binding domain"/>
    <property type="match status" value="1"/>
</dbReference>
<dbReference type="GO" id="GO:0051537">
    <property type="term" value="F:2 iron, 2 sulfur cluster binding"/>
    <property type="evidence" value="ECO:0007669"/>
    <property type="project" value="UniProtKB-KW"/>
</dbReference>
<feature type="domain" description="BFD-like [2Fe-2S]-binding" evidence="20">
    <location>
        <begin position="416"/>
        <end position="464"/>
    </location>
</feature>
<evidence type="ECO:0000256" key="6">
    <source>
        <dbReference type="ARBA" id="ARBA00022630"/>
    </source>
</evidence>
<evidence type="ECO:0000256" key="12">
    <source>
        <dbReference type="ARBA" id="ARBA00023014"/>
    </source>
</evidence>
<dbReference type="Gene3D" id="3.50.50.60">
    <property type="entry name" value="FAD/NAD(P)-binding domain"/>
    <property type="match status" value="2"/>
</dbReference>
<keyword evidence="12 17" id="KW-0411">Iron-sulfur</keyword>
<dbReference type="PRINTS" id="PR00368">
    <property type="entry name" value="FADPNR"/>
</dbReference>
<dbReference type="GO" id="GO:0051539">
    <property type="term" value="F:4 iron, 4 sulfur cluster binding"/>
    <property type="evidence" value="ECO:0007669"/>
    <property type="project" value="UniProtKB-KW"/>
</dbReference>
<dbReference type="GO" id="GO:0050660">
    <property type="term" value="F:flavin adenine dinucleotide binding"/>
    <property type="evidence" value="ECO:0007669"/>
    <property type="project" value="UniProtKB-UniRule"/>
</dbReference>
<protein>
    <submittedName>
        <fullName evidence="23">Nitrite reductase (NAD(P)H) subunit</fullName>
    </submittedName>
</protein>
<keyword evidence="8 17" id="KW-0479">Metal-binding</keyword>
<keyword evidence="5 17" id="KW-0349">Heme</keyword>
<comment type="pathway">
    <text evidence="2">Nitrogen metabolism; nitrate reduction (assimilation).</text>
</comment>
<evidence type="ECO:0000256" key="13">
    <source>
        <dbReference type="ARBA" id="ARBA00023063"/>
    </source>
</evidence>
<keyword evidence="9 16" id="KW-0274">FAD</keyword>
<dbReference type="GO" id="GO:0050661">
    <property type="term" value="F:NADP binding"/>
    <property type="evidence" value="ECO:0007669"/>
    <property type="project" value="UniProtKB-UniRule"/>
</dbReference>
<dbReference type="InterPro" id="IPR012744">
    <property type="entry name" value="Nitri_red_NirB"/>
</dbReference>
<dbReference type="GO" id="GO:0042128">
    <property type="term" value="P:nitrate assimilation"/>
    <property type="evidence" value="ECO:0007669"/>
    <property type="project" value="UniProtKB-UniRule"/>
</dbReference>
<evidence type="ECO:0000256" key="2">
    <source>
        <dbReference type="ARBA" id="ARBA00005096"/>
    </source>
</evidence>
<dbReference type="InterPro" id="IPR006067">
    <property type="entry name" value="NO2/SO3_Rdtase_4Fe4S_dom"/>
</dbReference>
<comment type="cofactor">
    <cofactor evidence="17">
        <name>[4Fe-4S] cluster</name>
        <dbReference type="ChEBI" id="CHEBI:49883"/>
    </cofactor>
    <text evidence="17">Binds 1 [4Fe-4S] cluster per subunit.</text>
</comment>
<feature type="domain" description="FAD/NAD(P)-binding" evidence="21">
    <location>
        <begin position="18"/>
        <end position="276"/>
    </location>
</feature>
<dbReference type="InterPro" id="IPR016156">
    <property type="entry name" value="FAD/NAD-linked_Rdtase_dimer_sf"/>
</dbReference>
<dbReference type="InterPro" id="IPR023753">
    <property type="entry name" value="FAD/NAD-binding_dom"/>
</dbReference>
<feature type="domain" description="Nitrite/sulphite reductase 4Fe-4S" evidence="18">
    <location>
        <begin position="625"/>
        <end position="763"/>
    </location>
</feature>
<dbReference type="FunFam" id="3.50.50.60:FF:000033">
    <property type="entry name" value="Nitrite reductase [NAD(P)H], large subunit"/>
    <property type="match status" value="1"/>
</dbReference>
<dbReference type="GO" id="GO:0046872">
    <property type="term" value="F:metal ion binding"/>
    <property type="evidence" value="ECO:0007669"/>
    <property type="project" value="UniProtKB-KW"/>
</dbReference>
<dbReference type="GO" id="GO:0098809">
    <property type="term" value="F:nitrite reductase activity"/>
    <property type="evidence" value="ECO:0007669"/>
    <property type="project" value="InterPro"/>
</dbReference>
<evidence type="ECO:0000256" key="15">
    <source>
        <dbReference type="ARBA" id="ARBA00064211"/>
    </source>
</evidence>
<comment type="similarity">
    <text evidence="3">Belongs to the nitrite and sulfite reductase 4Fe-4S domain family.</text>
</comment>
<comment type="cofactor">
    <cofactor evidence="14">
        <name>[2Fe-2S] cluster</name>
        <dbReference type="ChEBI" id="CHEBI:190135"/>
    </cofactor>
</comment>
<dbReference type="Pfam" id="PF18267">
    <property type="entry name" value="Rubredoxin_C"/>
    <property type="match status" value="1"/>
</dbReference>
<evidence type="ECO:0000259" key="22">
    <source>
        <dbReference type="Pfam" id="PF18267"/>
    </source>
</evidence>
<dbReference type="UniPathway" id="UPA00653"/>
<dbReference type="Pfam" id="PF01077">
    <property type="entry name" value="NIR_SIR"/>
    <property type="match status" value="1"/>
</dbReference>
<comment type="caution">
    <text evidence="23">The sequence shown here is derived from an EMBL/GenBank/DDBJ whole genome shotgun (WGS) entry which is preliminary data.</text>
</comment>
<keyword evidence="13 16" id="KW-0534">Nitrate assimilation</keyword>
<evidence type="ECO:0000313" key="23">
    <source>
        <dbReference type="EMBL" id="RUT06596.1"/>
    </source>
</evidence>
<evidence type="ECO:0000313" key="24">
    <source>
        <dbReference type="Proteomes" id="UP000271624"/>
    </source>
</evidence>
<dbReference type="Pfam" id="PF07992">
    <property type="entry name" value="Pyr_redox_2"/>
    <property type="match status" value="1"/>
</dbReference>
<comment type="cofactor">
    <cofactor evidence="1 16">
        <name>FAD</name>
        <dbReference type="ChEBI" id="CHEBI:57692"/>
    </cofactor>
</comment>
<feature type="domain" description="Nitrite/Sulfite reductase ferredoxin-like" evidence="19">
    <location>
        <begin position="552"/>
        <end position="614"/>
    </location>
</feature>
<dbReference type="InterPro" id="IPR005117">
    <property type="entry name" value="NiRdtase/SiRdtase_haem-b_fer"/>
</dbReference>
<feature type="binding site" evidence="17">
    <location>
        <position position="634"/>
    </location>
    <ligand>
        <name>[4Fe-4S] cluster</name>
        <dbReference type="ChEBI" id="CHEBI:49883"/>
    </ligand>
</feature>
<keyword evidence="11 17" id="KW-0408">Iron</keyword>
<dbReference type="InterPro" id="IPR041575">
    <property type="entry name" value="Rubredoxin_C"/>
</dbReference>
<feature type="binding site" evidence="17">
    <location>
        <position position="640"/>
    </location>
    <ligand>
        <name>[4Fe-4S] cluster</name>
        <dbReference type="ChEBI" id="CHEBI:49883"/>
    </ligand>
</feature>
<dbReference type="PROSITE" id="PS00365">
    <property type="entry name" value="NIR_SIR"/>
    <property type="match status" value="1"/>
</dbReference>
<evidence type="ECO:0000256" key="7">
    <source>
        <dbReference type="ARBA" id="ARBA00022714"/>
    </source>
</evidence>
<reference evidence="23" key="2">
    <citation type="journal article" date="2019" name="Genome Biol. Evol.">
        <title>Day and night: Metabolic profiles and evolutionary relationships of six axenic non-marine cyanobacteria.</title>
        <authorList>
            <person name="Will S.E."/>
            <person name="Henke P."/>
            <person name="Boedeker C."/>
            <person name="Huang S."/>
            <person name="Brinkmann H."/>
            <person name="Rohde M."/>
            <person name="Jarek M."/>
            <person name="Friedl T."/>
            <person name="Seufert S."/>
            <person name="Schumacher M."/>
            <person name="Overmann J."/>
            <person name="Neumann-Schaal M."/>
            <person name="Petersen J."/>
        </authorList>
    </citation>
    <scope>NUCLEOTIDE SEQUENCE [LARGE SCALE GENOMIC DNA]</scope>
    <source>
        <strain evidence="23">PCC 7102</strain>
    </source>
</reference>
<accession>A0A433VKI7</accession>
<name>A0A433VKI7_9CYAN</name>
<keyword evidence="4 17" id="KW-0004">4Fe-4S</keyword>
<keyword evidence="24" id="KW-1185">Reference proteome</keyword>
<dbReference type="FunFam" id="1.10.10.1100:FF:000002">
    <property type="entry name" value="Nitrite reductase large subunit"/>
    <property type="match status" value="1"/>
</dbReference>
<dbReference type="SUPFAM" id="SSF51905">
    <property type="entry name" value="FAD/NAD(P)-binding domain"/>
    <property type="match status" value="1"/>
</dbReference>
<evidence type="ECO:0000259" key="18">
    <source>
        <dbReference type="Pfam" id="PF01077"/>
    </source>
</evidence>
<dbReference type="FunFam" id="3.30.413.10:FF:000007">
    <property type="entry name" value="Nitrite reductase [NAD(P)H] large subunit"/>
    <property type="match status" value="1"/>
</dbReference>
<dbReference type="InterPro" id="IPR036136">
    <property type="entry name" value="Nit/Sulf_reduc_fer-like_dom_sf"/>
</dbReference>
<dbReference type="GO" id="GO:0020037">
    <property type="term" value="F:heme binding"/>
    <property type="evidence" value="ECO:0007669"/>
    <property type="project" value="InterPro"/>
</dbReference>
<evidence type="ECO:0000256" key="16">
    <source>
        <dbReference type="PIRNR" id="PIRNR037149"/>
    </source>
</evidence>
<reference evidence="23" key="1">
    <citation type="submission" date="2018-12" db="EMBL/GenBank/DDBJ databases">
        <authorList>
            <person name="Will S."/>
            <person name="Neumann-Schaal M."/>
            <person name="Henke P."/>
        </authorList>
    </citation>
    <scope>NUCLEOTIDE SEQUENCE</scope>
    <source>
        <strain evidence="23">PCC 7102</strain>
    </source>
</reference>
<dbReference type="PANTHER" id="PTHR43809:SF1">
    <property type="entry name" value="NITRITE REDUCTASE (NADH) LARGE SUBUNIT"/>
    <property type="match status" value="1"/>
</dbReference>
<dbReference type="GO" id="GO:0015980">
    <property type="term" value="P:energy derivation by oxidation of organic compounds"/>
    <property type="evidence" value="ECO:0007669"/>
    <property type="project" value="UniProtKB-ARBA"/>
</dbReference>
<dbReference type="Proteomes" id="UP000271624">
    <property type="component" value="Unassembled WGS sequence"/>
</dbReference>
<dbReference type="PRINTS" id="PR00397">
    <property type="entry name" value="SIROHAEM"/>
</dbReference>
<keyword evidence="10" id="KW-0560">Oxidoreductase</keyword>
<dbReference type="Pfam" id="PF04324">
    <property type="entry name" value="Fer2_BFD"/>
    <property type="match status" value="1"/>
</dbReference>
<feature type="domain" description="NADH-rubredoxin oxidoreductase C-terminal" evidence="22">
    <location>
        <begin position="313"/>
        <end position="383"/>
    </location>
</feature>
<evidence type="ECO:0000259" key="21">
    <source>
        <dbReference type="Pfam" id="PF07992"/>
    </source>
</evidence>
<dbReference type="InterPro" id="IPR007419">
    <property type="entry name" value="BFD-like_2Fe2S-bd_dom"/>
</dbReference>
<evidence type="ECO:0000256" key="14">
    <source>
        <dbReference type="ARBA" id="ARBA00034078"/>
    </source>
</evidence>
<feature type="binding site" description="axial binding residue" evidence="17">
    <location>
        <position position="678"/>
    </location>
    <ligand>
        <name>siroheme</name>
        <dbReference type="ChEBI" id="CHEBI:60052"/>
    </ligand>
    <ligandPart>
        <name>Fe</name>
        <dbReference type="ChEBI" id="CHEBI:18248"/>
    </ligandPart>
</feature>
<keyword evidence="6 16" id="KW-0285">Flavoprotein</keyword>
<evidence type="ECO:0000259" key="20">
    <source>
        <dbReference type="Pfam" id="PF04324"/>
    </source>
</evidence>
<dbReference type="EMBL" id="RSCL01000006">
    <property type="protein sequence ID" value="RUT06596.1"/>
    <property type="molecule type" value="Genomic_DNA"/>
</dbReference>
<proteinExistence type="inferred from homology"/>
<evidence type="ECO:0000256" key="3">
    <source>
        <dbReference type="ARBA" id="ARBA00010429"/>
    </source>
</evidence>
<evidence type="ECO:0000256" key="4">
    <source>
        <dbReference type="ARBA" id="ARBA00022485"/>
    </source>
</evidence>
<evidence type="ECO:0000256" key="11">
    <source>
        <dbReference type="ARBA" id="ARBA00023004"/>
    </source>
</evidence>
<dbReference type="InterPro" id="IPR052034">
    <property type="entry name" value="NasD-like"/>
</dbReference>
<feature type="binding site" evidence="17">
    <location>
        <position position="678"/>
    </location>
    <ligand>
        <name>[4Fe-4S] cluster</name>
        <dbReference type="ChEBI" id="CHEBI:49883"/>
    </ligand>
</feature>
<comment type="subunit">
    <text evidence="15">Homodimer which associates with NirD.</text>
</comment>
<evidence type="ECO:0000256" key="5">
    <source>
        <dbReference type="ARBA" id="ARBA00022617"/>
    </source>
</evidence>
<dbReference type="InterPro" id="IPR041854">
    <property type="entry name" value="BFD-like_2Fe2S-bd_dom_sf"/>
</dbReference>
<comment type="cofactor">
    <cofactor evidence="17">
        <name>siroheme</name>
        <dbReference type="ChEBI" id="CHEBI:60052"/>
    </cofactor>
    <text evidence="17">Binds 1 siroheme per subunit.</text>
</comment>
<evidence type="ECO:0000256" key="10">
    <source>
        <dbReference type="ARBA" id="ARBA00023002"/>
    </source>
</evidence>
<evidence type="ECO:0000256" key="8">
    <source>
        <dbReference type="ARBA" id="ARBA00022723"/>
    </source>
</evidence>
<dbReference type="InterPro" id="IPR045854">
    <property type="entry name" value="NO2/SO3_Rdtase_4Fe4S_sf"/>
</dbReference>
<dbReference type="NCBIfam" id="NF011565">
    <property type="entry name" value="PRK14989.1"/>
    <property type="match status" value="1"/>
</dbReference>
<dbReference type="Gene3D" id="3.30.390.30">
    <property type="match status" value="1"/>
</dbReference>
<evidence type="ECO:0000256" key="17">
    <source>
        <dbReference type="PIRSR" id="PIRSR037149-1"/>
    </source>
</evidence>
<dbReference type="AlphaFoldDB" id="A0A433VKI7"/>
<organism evidence="23 24">
    <name type="scientific">Dulcicalothrix desertica PCC 7102</name>
    <dbReference type="NCBI Taxonomy" id="232991"/>
    <lineage>
        <taxon>Bacteria</taxon>
        <taxon>Bacillati</taxon>
        <taxon>Cyanobacteriota</taxon>
        <taxon>Cyanophyceae</taxon>
        <taxon>Nostocales</taxon>
        <taxon>Calotrichaceae</taxon>
        <taxon>Dulcicalothrix</taxon>
    </lineage>
</organism>
<dbReference type="Pfam" id="PF03460">
    <property type="entry name" value="NIR_SIR_ferr"/>
    <property type="match status" value="1"/>
</dbReference>
<dbReference type="PRINTS" id="PR00411">
    <property type="entry name" value="PNDRDTASEI"/>
</dbReference>
<evidence type="ECO:0000259" key="19">
    <source>
        <dbReference type="Pfam" id="PF03460"/>
    </source>
</evidence>
<dbReference type="InterPro" id="IPR036188">
    <property type="entry name" value="FAD/NAD-bd_sf"/>
</dbReference>
<gene>
    <name evidence="23" type="ORF">DSM106972_028530</name>
</gene>
<dbReference type="InterPro" id="IPR006066">
    <property type="entry name" value="NO2/SO3_Rdtase_FeS/sirohaem_BS"/>
</dbReference>
<dbReference type="SUPFAM" id="SSF55124">
    <property type="entry name" value="Nitrite/Sulfite reductase N-terminal domain-like"/>
    <property type="match status" value="1"/>
</dbReference>
<dbReference type="CDD" id="cd19943">
    <property type="entry name" value="NirB_Fer2_BFD-like_1"/>
    <property type="match status" value="1"/>
</dbReference>
<feature type="binding site" evidence="17">
    <location>
        <position position="674"/>
    </location>
    <ligand>
        <name>[4Fe-4S] cluster</name>
        <dbReference type="ChEBI" id="CHEBI:49883"/>
    </ligand>
</feature>
<dbReference type="PIRSF" id="PIRSF037149">
    <property type="entry name" value="NirB"/>
    <property type="match status" value="1"/>
</dbReference>
<dbReference type="CDD" id="cd19944">
    <property type="entry name" value="NirB_Fer2_BFD-like_2"/>
    <property type="match status" value="1"/>
</dbReference>